<feature type="transmembrane region" description="Helical" evidence="1">
    <location>
        <begin position="115"/>
        <end position="136"/>
    </location>
</feature>
<keyword evidence="4" id="KW-1185">Reference proteome</keyword>
<evidence type="ECO:0000256" key="1">
    <source>
        <dbReference type="SAM" id="Phobius"/>
    </source>
</evidence>
<proteinExistence type="predicted"/>
<keyword evidence="1" id="KW-0812">Transmembrane</keyword>
<keyword evidence="1" id="KW-1133">Transmembrane helix</keyword>
<protein>
    <submittedName>
        <fullName evidence="3">Uncharacterized protein</fullName>
    </submittedName>
</protein>
<name>A0A418YFS3_9GAMM</name>
<evidence type="ECO:0000313" key="3">
    <source>
        <dbReference type="EMBL" id="RJG48393.1"/>
    </source>
</evidence>
<keyword evidence="1" id="KW-0472">Membrane</keyword>
<keyword evidence="2" id="KW-0732">Signal</keyword>
<dbReference type="EMBL" id="QZCH01000008">
    <property type="protein sequence ID" value="RJG48393.1"/>
    <property type="molecule type" value="Genomic_DNA"/>
</dbReference>
<dbReference type="AlphaFoldDB" id="A0A418YFS3"/>
<reference evidence="3 4" key="1">
    <citation type="submission" date="2018-09" db="EMBL/GenBank/DDBJ databases">
        <authorList>
            <person name="Wang F."/>
        </authorList>
    </citation>
    <scope>NUCLEOTIDE SEQUENCE [LARGE SCALE GENOMIC DNA]</scope>
    <source>
        <strain evidence="3 4">PLHSC7-2</strain>
    </source>
</reference>
<evidence type="ECO:0000256" key="2">
    <source>
        <dbReference type="SAM" id="SignalP"/>
    </source>
</evidence>
<dbReference type="RefSeq" id="WP_119910203.1">
    <property type="nucleotide sequence ID" value="NZ_QZCH01000008.1"/>
</dbReference>
<feature type="chain" id="PRO_5019388348" evidence="2">
    <location>
        <begin position="23"/>
        <end position="270"/>
    </location>
</feature>
<dbReference type="Proteomes" id="UP000283255">
    <property type="component" value="Unassembled WGS sequence"/>
</dbReference>
<sequence>MRQLFKPVIAILLFLSSPSAFAGGIPLIFTAGEQLYSTGHIVKIDGKQKIVAVKTSGVFIFGIFGLGAVTDNYALTDSIQSDYYRDIYGRGINDLKRAGQLPQDFPVEASMTTTAIIHSFFFWISLILGGIFLVVYSSITKNKNNKLLVSTFCLIKKKDGSFSDACLSDITNWYIRSADDKAPHKTVEKANSAVDKNTCIESYAFHKARSMNESAKISFISVLYLQLLASSDPFTELQFENLNLFSTGMGMLPETFESTIRQINNDIAQN</sequence>
<comment type="caution">
    <text evidence="3">The sequence shown here is derived from an EMBL/GenBank/DDBJ whole genome shotgun (WGS) entry which is preliminary data.</text>
</comment>
<gene>
    <name evidence="3" type="ORF">D1Z90_07825</name>
</gene>
<evidence type="ECO:0000313" key="4">
    <source>
        <dbReference type="Proteomes" id="UP000283255"/>
    </source>
</evidence>
<reference evidence="3 4" key="2">
    <citation type="submission" date="2019-01" db="EMBL/GenBank/DDBJ databases">
        <title>Motilimonas pumilus sp. nov., isolated from the gut of sea cucumber (Apostichopus japonicus).</title>
        <authorList>
            <person name="Wang F.-Q."/>
            <person name="Ren L.-H."/>
            <person name="Lin Y.-W."/>
            <person name="Sun G.-H."/>
            <person name="Du Z.-J."/>
            <person name="Zhao J.-X."/>
            <person name="Liu X.-J."/>
            <person name="Liu L.-J."/>
        </authorList>
    </citation>
    <scope>NUCLEOTIDE SEQUENCE [LARGE SCALE GENOMIC DNA]</scope>
    <source>
        <strain evidence="3 4">PLHSC7-2</strain>
    </source>
</reference>
<feature type="signal peptide" evidence="2">
    <location>
        <begin position="1"/>
        <end position="22"/>
    </location>
</feature>
<organism evidence="3 4">
    <name type="scientific">Motilimonas pumila</name>
    <dbReference type="NCBI Taxonomy" id="2303987"/>
    <lineage>
        <taxon>Bacteria</taxon>
        <taxon>Pseudomonadati</taxon>
        <taxon>Pseudomonadota</taxon>
        <taxon>Gammaproteobacteria</taxon>
        <taxon>Alteromonadales</taxon>
        <taxon>Alteromonadales genera incertae sedis</taxon>
        <taxon>Motilimonas</taxon>
    </lineage>
</organism>
<accession>A0A418YFS3</accession>